<organism evidence="4 5">
    <name type="scientific">Formimonas warabiya</name>
    <dbReference type="NCBI Taxonomy" id="1761012"/>
    <lineage>
        <taxon>Bacteria</taxon>
        <taxon>Bacillati</taxon>
        <taxon>Bacillota</taxon>
        <taxon>Clostridia</taxon>
        <taxon>Eubacteriales</taxon>
        <taxon>Peptococcaceae</taxon>
        <taxon>Candidatus Formimonas</taxon>
    </lineage>
</organism>
<dbReference type="KEGG" id="fwa:DCMF_05800"/>
<dbReference type="Pfam" id="PF21984">
    <property type="entry name" value="DnaD_N"/>
    <property type="match status" value="1"/>
</dbReference>
<comment type="similarity">
    <text evidence="1">Belongs to the DnaB/DnaD family.</text>
</comment>
<protein>
    <submittedName>
        <fullName evidence="4">Uncharacterized protein</fullName>
    </submittedName>
</protein>
<dbReference type="Proteomes" id="UP000323521">
    <property type="component" value="Chromosome"/>
</dbReference>
<dbReference type="PANTHER" id="PTHR37293:SF6">
    <property type="entry name" value="DNA REPLICATION PROTEIN DNAD"/>
    <property type="match status" value="1"/>
</dbReference>
<feature type="domain" description="DnaB/C C-terminal" evidence="2">
    <location>
        <begin position="141"/>
        <end position="213"/>
    </location>
</feature>
<keyword evidence="5" id="KW-1185">Reference proteome</keyword>
<reference evidence="4 5" key="1">
    <citation type="submission" date="2016-10" db="EMBL/GenBank/DDBJ databases">
        <title>Complete Genome Sequence of Peptococcaceae strain DCMF.</title>
        <authorList>
            <person name="Edwards R.J."/>
            <person name="Holland S.I."/>
            <person name="Deshpande N.P."/>
            <person name="Wong Y.K."/>
            <person name="Ertan H."/>
            <person name="Manefield M."/>
            <person name="Russell T.L."/>
            <person name="Lee M.J."/>
        </authorList>
    </citation>
    <scope>NUCLEOTIDE SEQUENCE [LARGE SCALE GENOMIC DNA]</scope>
    <source>
        <strain evidence="4 5">DCMF</strain>
    </source>
</reference>
<sequence length="244" mass="28068">MTENKWEKRFLFDITRDSTPVPNLLLKYFHQLGLSEGEFVFLLQIFMMGKNGLPSPPEISEILSLEVAVVKQNLAALIEKGFIVPENSMDAEKTTISRYYFDGLYDKLMDLWAYEMAGKTEIAAGSEKSRVVYEQEFATVFRAFEKEFGRPLSPMENEKIAEWLDELGYSPEVVLESLKRAVLRGVYNLNYIDKILLEWKKSNVRTVNEVLNHEKGRMAKGKSAPRKITAGKNHAKNLEDLYEL</sequence>
<dbReference type="AlphaFoldDB" id="A0A3G1KPG7"/>
<evidence type="ECO:0000256" key="1">
    <source>
        <dbReference type="ARBA" id="ARBA00093462"/>
    </source>
</evidence>
<proteinExistence type="inferred from homology"/>
<dbReference type="InterPro" id="IPR053843">
    <property type="entry name" value="DnaD_N"/>
</dbReference>
<dbReference type="EMBL" id="CP017634">
    <property type="protein sequence ID" value="ATW24363.1"/>
    <property type="molecule type" value="Genomic_DNA"/>
</dbReference>
<name>A0A3G1KPG7_FORW1</name>
<dbReference type="PANTHER" id="PTHR37293">
    <property type="entry name" value="PHAGE REPLICATION PROTEIN-RELATED"/>
    <property type="match status" value="1"/>
</dbReference>
<evidence type="ECO:0000313" key="4">
    <source>
        <dbReference type="EMBL" id="ATW24363.1"/>
    </source>
</evidence>
<dbReference type="SUPFAM" id="SSF46785">
    <property type="entry name" value="Winged helix' DNA-binding domain"/>
    <property type="match status" value="1"/>
</dbReference>
<gene>
    <name evidence="4" type="ORF">DCMF_05800</name>
</gene>
<evidence type="ECO:0000313" key="5">
    <source>
        <dbReference type="Proteomes" id="UP000323521"/>
    </source>
</evidence>
<dbReference type="Gene3D" id="1.10.10.10">
    <property type="entry name" value="Winged helix-like DNA-binding domain superfamily/Winged helix DNA-binding domain"/>
    <property type="match status" value="1"/>
</dbReference>
<dbReference type="InterPro" id="IPR053162">
    <property type="entry name" value="DnaD"/>
</dbReference>
<dbReference type="NCBIfam" id="TIGR01446">
    <property type="entry name" value="DnaD_dom"/>
    <property type="match status" value="1"/>
</dbReference>
<dbReference type="OrthoDB" id="1652900at2"/>
<dbReference type="InterPro" id="IPR036390">
    <property type="entry name" value="WH_DNA-bd_sf"/>
</dbReference>
<dbReference type="InterPro" id="IPR036388">
    <property type="entry name" value="WH-like_DNA-bd_sf"/>
</dbReference>
<evidence type="ECO:0000259" key="2">
    <source>
        <dbReference type="Pfam" id="PF07261"/>
    </source>
</evidence>
<dbReference type="InterPro" id="IPR006343">
    <property type="entry name" value="DnaB/C_C"/>
</dbReference>
<dbReference type="Pfam" id="PF07261">
    <property type="entry name" value="DnaB_2"/>
    <property type="match status" value="1"/>
</dbReference>
<feature type="domain" description="DnaD N-terminal" evidence="3">
    <location>
        <begin position="21"/>
        <end position="113"/>
    </location>
</feature>
<dbReference type="SUPFAM" id="SSF158499">
    <property type="entry name" value="DnaD domain-like"/>
    <property type="match status" value="1"/>
</dbReference>
<dbReference type="InterPro" id="IPR034829">
    <property type="entry name" value="DnaD-like_sf"/>
</dbReference>
<evidence type="ECO:0000259" key="3">
    <source>
        <dbReference type="Pfam" id="PF21984"/>
    </source>
</evidence>
<dbReference type="Gene3D" id="1.10.10.630">
    <property type="entry name" value="DnaD domain-like"/>
    <property type="match status" value="1"/>
</dbReference>
<dbReference type="RefSeq" id="WP_148133554.1">
    <property type="nucleotide sequence ID" value="NZ_CP017634.1"/>
</dbReference>
<accession>A0A3G1KPG7</accession>